<feature type="transmembrane region" description="Helical" evidence="5">
    <location>
        <begin position="280"/>
        <end position="297"/>
    </location>
</feature>
<dbReference type="Pfam" id="PF07690">
    <property type="entry name" value="MFS_1"/>
    <property type="match status" value="1"/>
</dbReference>
<feature type="transmembrane region" description="Helical" evidence="5">
    <location>
        <begin position="247"/>
        <end position="268"/>
    </location>
</feature>
<dbReference type="SUPFAM" id="SSF103473">
    <property type="entry name" value="MFS general substrate transporter"/>
    <property type="match status" value="1"/>
</dbReference>
<feature type="transmembrane region" description="Helical" evidence="5">
    <location>
        <begin position="78"/>
        <end position="101"/>
    </location>
</feature>
<dbReference type="GO" id="GO:0005886">
    <property type="term" value="C:plasma membrane"/>
    <property type="evidence" value="ECO:0007669"/>
    <property type="project" value="TreeGrafter"/>
</dbReference>
<feature type="transmembrane region" description="Helical" evidence="5">
    <location>
        <begin position="12"/>
        <end position="33"/>
    </location>
</feature>
<evidence type="ECO:0000313" key="8">
    <source>
        <dbReference type="Proteomes" id="UP000194946"/>
    </source>
</evidence>
<evidence type="ECO:0000256" key="4">
    <source>
        <dbReference type="ARBA" id="ARBA00023136"/>
    </source>
</evidence>
<dbReference type="RefSeq" id="WP_086632124.1">
    <property type="nucleotide sequence ID" value="NZ_JOPB01000005.1"/>
</dbReference>
<dbReference type="InterPro" id="IPR036259">
    <property type="entry name" value="MFS_trans_sf"/>
</dbReference>
<dbReference type="Gene3D" id="1.20.1250.20">
    <property type="entry name" value="MFS general substrate transporter like domains"/>
    <property type="match status" value="2"/>
</dbReference>
<dbReference type="GO" id="GO:0046943">
    <property type="term" value="F:carboxylic acid transmembrane transporter activity"/>
    <property type="evidence" value="ECO:0007669"/>
    <property type="project" value="TreeGrafter"/>
</dbReference>
<feature type="transmembrane region" description="Helical" evidence="5">
    <location>
        <begin position="303"/>
        <end position="325"/>
    </location>
</feature>
<dbReference type="EMBL" id="JOPB01000005">
    <property type="protein sequence ID" value="OUI78670.1"/>
    <property type="molecule type" value="Genomic_DNA"/>
</dbReference>
<dbReference type="InterPro" id="IPR011701">
    <property type="entry name" value="MFS"/>
</dbReference>
<dbReference type="PANTHER" id="PTHR23508">
    <property type="entry name" value="CARBOXYLIC ACID TRANSPORTER PROTEIN HOMOLOG"/>
    <property type="match status" value="1"/>
</dbReference>
<accession>A0A251ZVH0</accession>
<keyword evidence="4 5" id="KW-0472">Membrane</keyword>
<dbReference type="Proteomes" id="UP000194946">
    <property type="component" value="Unassembled WGS sequence"/>
</dbReference>
<feature type="domain" description="Major facilitator superfamily (MFS) profile" evidence="6">
    <location>
        <begin position="11"/>
        <end position="394"/>
    </location>
</feature>
<keyword evidence="8" id="KW-1185">Reference proteome</keyword>
<feature type="transmembrane region" description="Helical" evidence="5">
    <location>
        <begin position="107"/>
        <end position="127"/>
    </location>
</feature>
<keyword evidence="3 5" id="KW-1133">Transmembrane helix</keyword>
<keyword evidence="7" id="KW-0813">Transport</keyword>
<dbReference type="PANTHER" id="PTHR23508:SF10">
    <property type="entry name" value="CARBOXYLIC ACID TRANSPORTER PROTEIN HOMOLOG"/>
    <property type="match status" value="1"/>
</dbReference>
<evidence type="ECO:0000256" key="3">
    <source>
        <dbReference type="ARBA" id="ARBA00022989"/>
    </source>
</evidence>
<feature type="transmembrane region" description="Helical" evidence="5">
    <location>
        <begin position="337"/>
        <end position="356"/>
    </location>
</feature>
<dbReference type="CDD" id="cd17316">
    <property type="entry name" value="MFS_SV2_like"/>
    <property type="match status" value="1"/>
</dbReference>
<dbReference type="PROSITE" id="PS50850">
    <property type="entry name" value="MFS"/>
    <property type="match status" value="1"/>
</dbReference>
<keyword evidence="7" id="KW-0762">Sugar transport</keyword>
<feature type="transmembrane region" description="Helical" evidence="5">
    <location>
        <begin position="134"/>
        <end position="157"/>
    </location>
</feature>
<evidence type="ECO:0000256" key="1">
    <source>
        <dbReference type="ARBA" id="ARBA00004141"/>
    </source>
</evidence>
<dbReference type="InterPro" id="IPR020846">
    <property type="entry name" value="MFS_dom"/>
</dbReference>
<sequence length="398" mass="43847">MNKWSRNQICTVFAAVSSWGLDAFDFFLLIFIIDDIAHSFSVSNKEVALAIFLTLACRPIGAVFIGKMAEKYGRKPVLMANVAAFSILSGLSAFAPTLFIFLAIRCAYGVAMGGIWGVASALAFETIPPKTKGFISGLFQAGYPLGYLSASIIYGLFFDYIRWQDLFLIGTLPIFLVAFIYFFVEESSVWQEAKNEKKENLPIIPVIIKNWPVCIYAIILMTCFNFFSHGTQDVYPLFLKDQHHFTTHTVSIIAILYNIASIIGGVSFGTLSQKIGRPQAMTLAAFFALCAVPLWAFSSSIVLIGLGAFIMQLMMQGAWGIIPIYLTELMPKHTRAVLPGVAYQLGNLLASINLPLQIYIAESYHGDYSISLASIASITAICIMLLMVFNIKKTSSTI</sequence>
<keyword evidence="2 5" id="KW-0812">Transmembrane</keyword>
<dbReference type="InterPro" id="IPR005829">
    <property type="entry name" value="Sugar_transporter_CS"/>
</dbReference>
<gene>
    <name evidence="7" type="ORF">HK18_07210</name>
</gene>
<comment type="caution">
    <text evidence="7">The sequence shown here is derived from an EMBL/GenBank/DDBJ whole genome shotgun (WGS) entry which is preliminary data.</text>
</comment>
<dbReference type="AlphaFoldDB" id="A0A251ZVH0"/>
<evidence type="ECO:0000256" key="2">
    <source>
        <dbReference type="ARBA" id="ARBA00022692"/>
    </source>
</evidence>
<evidence type="ECO:0000256" key="5">
    <source>
        <dbReference type="SAM" id="Phobius"/>
    </source>
</evidence>
<proteinExistence type="predicted"/>
<name>A0A251ZVH0_9PROT</name>
<evidence type="ECO:0000259" key="6">
    <source>
        <dbReference type="PROSITE" id="PS50850"/>
    </source>
</evidence>
<organism evidence="7 8">
    <name type="scientific">Commensalibacter intestini</name>
    <dbReference type="NCBI Taxonomy" id="479936"/>
    <lineage>
        <taxon>Bacteria</taxon>
        <taxon>Pseudomonadati</taxon>
        <taxon>Pseudomonadota</taxon>
        <taxon>Alphaproteobacteria</taxon>
        <taxon>Acetobacterales</taxon>
        <taxon>Acetobacteraceae</taxon>
    </lineage>
</organism>
<dbReference type="PROSITE" id="PS00216">
    <property type="entry name" value="SUGAR_TRANSPORT_1"/>
    <property type="match status" value="1"/>
</dbReference>
<protein>
    <submittedName>
        <fullName evidence="7">Sugar transporter</fullName>
    </submittedName>
</protein>
<feature type="transmembrane region" description="Helical" evidence="5">
    <location>
        <begin position="48"/>
        <end position="66"/>
    </location>
</feature>
<feature type="transmembrane region" description="Helical" evidence="5">
    <location>
        <begin position="163"/>
        <end position="184"/>
    </location>
</feature>
<evidence type="ECO:0000313" key="7">
    <source>
        <dbReference type="EMBL" id="OUI78670.1"/>
    </source>
</evidence>
<reference evidence="8" key="1">
    <citation type="submission" date="2014-06" db="EMBL/GenBank/DDBJ databases">
        <authorList>
            <person name="Winans N.J."/>
            <person name="Newell P.D."/>
            <person name="Douglas A.E."/>
        </authorList>
    </citation>
    <scope>NUCLEOTIDE SEQUENCE [LARGE SCALE GENOMIC DNA]</scope>
    <source>
        <strain evidence="8">DmL_052</strain>
    </source>
</reference>
<comment type="subcellular location">
    <subcellularLocation>
        <location evidence="1">Membrane</location>
        <topology evidence="1">Multi-pass membrane protein</topology>
    </subcellularLocation>
</comment>
<feature type="transmembrane region" description="Helical" evidence="5">
    <location>
        <begin position="204"/>
        <end position="227"/>
    </location>
</feature>
<feature type="transmembrane region" description="Helical" evidence="5">
    <location>
        <begin position="368"/>
        <end position="389"/>
    </location>
</feature>